<comment type="pathway">
    <text evidence="7">Cofactor biosynthesis; biotin biosynthesis; 7,8-diaminononanoate from 8-amino-7-oxononanoate (SAM route): step 1/1.</text>
</comment>
<dbReference type="NCBIfam" id="TIGR00508">
    <property type="entry name" value="bioA"/>
    <property type="match status" value="1"/>
</dbReference>
<keyword evidence="3 7" id="KW-0808">Transferase</keyword>
<dbReference type="GO" id="GO:0030170">
    <property type="term" value="F:pyridoxal phosphate binding"/>
    <property type="evidence" value="ECO:0007669"/>
    <property type="project" value="UniProtKB-UniRule"/>
</dbReference>
<dbReference type="Gene3D" id="3.40.640.10">
    <property type="entry name" value="Type I PLP-dependent aspartate aminotransferase-like (Major domain)"/>
    <property type="match status" value="1"/>
</dbReference>
<protein>
    <recommendedName>
        <fullName evidence="7">Adenosylmethionine-8-amino-7-oxononanoate aminotransferase</fullName>
        <ecNumber evidence="7">2.6.1.62</ecNumber>
    </recommendedName>
    <alternativeName>
        <fullName evidence="7">7,8-diamino-pelargonic acid aminotransferase</fullName>
        <shortName evidence="7">DAPA AT</shortName>
        <shortName evidence="7">DAPA aminotransferase</shortName>
    </alternativeName>
    <alternativeName>
        <fullName evidence="7">7,8-diaminononanoate synthase</fullName>
        <shortName evidence="7">DANS</shortName>
    </alternativeName>
    <alternativeName>
        <fullName evidence="7">Diaminopelargonic acid synthase</fullName>
    </alternativeName>
</protein>
<reference evidence="8 9" key="1">
    <citation type="journal article" date="2018" name="Sci. Rep.">
        <title>Genome Features and Biochemical Characteristics of a Robust, Fast Growing and Naturally Transformable Cyanobacterium Synechococcus elongatus PCC 11801 Isolated from India.</title>
        <authorList>
            <person name="Jaiswal D."/>
            <person name="Sengupta A."/>
            <person name="Sohoni S."/>
            <person name="Sengupta S."/>
            <person name="Phadnavis A.G."/>
            <person name="Pakrasi H.B."/>
            <person name="Wangikar P.P."/>
        </authorList>
    </citation>
    <scope>NUCLEOTIDE SEQUENCE [LARGE SCALE GENOMIC DNA]</scope>
    <source>
        <strain evidence="8 9">PCC 11801</strain>
    </source>
</reference>
<dbReference type="InterPro" id="IPR049704">
    <property type="entry name" value="Aminotrans_3_PPA_site"/>
</dbReference>
<feature type="binding site" evidence="7">
    <location>
        <begin position="106"/>
        <end position="107"/>
    </location>
    <ligand>
        <name>pyridoxal 5'-phosphate</name>
        <dbReference type="ChEBI" id="CHEBI:597326"/>
    </ligand>
</feature>
<accession>A0AAN1UTR6</accession>
<dbReference type="RefSeq" id="WP_208675447.1">
    <property type="nucleotide sequence ID" value="NZ_CP030139.2"/>
</dbReference>
<comment type="subcellular location">
    <subcellularLocation>
        <location evidence="7">Cytoplasm</location>
    </subcellularLocation>
</comment>
<dbReference type="InterPro" id="IPR005814">
    <property type="entry name" value="Aminotrans_3"/>
</dbReference>
<keyword evidence="2 7" id="KW-0032">Aminotransferase</keyword>
<dbReference type="Gene3D" id="3.90.1150.10">
    <property type="entry name" value="Aspartate Aminotransferase, domain 1"/>
    <property type="match status" value="1"/>
</dbReference>
<dbReference type="Pfam" id="PF00202">
    <property type="entry name" value="Aminotran_3"/>
    <property type="match status" value="1"/>
</dbReference>
<evidence type="ECO:0000256" key="4">
    <source>
        <dbReference type="ARBA" id="ARBA00022691"/>
    </source>
</evidence>
<feature type="binding site" evidence="7">
    <location>
        <position position="240"/>
    </location>
    <ligand>
        <name>pyridoxal 5'-phosphate</name>
        <dbReference type="ChEBI" id="CHEBI:597326"/>
    </ligand>
</feature>
<feature type="binding site" evidence="7">
    <location>
        <position position="138"/>
    </location>
    <ligand>
        <name>substrate</name>
    </ligand>
</feature>
<keyword evidence="5 7" id="KW-0093">Biotin biosynthesis</keyword>
<feature type="binding site" evidence="7">
    <location>
        <position position="46"/>
    </location>
    <ligand>
        <name>substrate</name>
    </ligand>
</feature>
<evidence type="ECO:0000256" key="3">
    <source>
        <dbReference type="ARBA" id="ARBA00022679"/>
    </source>
</evidence>
<dbReference type="NCBIfam" id="NF004624">
    <property type="entry name" value="PRK05964.1"/>
    <property type="match status" value="1"/>
</dbReference>
<dbReference type="PANTHER" id="PTHR42684">
    <property type="entry name" value="ADENOSYLMETHIONINE-8-AMINO-7-OXONONANOATE AMINOTRANSFERASE"/>
    <property type="match status" value="1"/>
</dbReference>
<comment type="function">
    <text evidence="7">Catalyzes the transfer of the alpha-amino group from S-adenosyl-L-methionine (SAM) to 7-keto-8-aminopelargonic acid (KAPA) to form 7,8-diaminopelargonic acid (DAPA). It is the only aminotransferase known to utilize SAM as an amino donor.</text>
</comment>
<dbReference type="InterPro" id="IPR015424">
    <property type="entry name" value="PyrdxlP-dep_Trfase"/>
</dbReference>
<evidence type="ECO:0000256" key="6">
    <source>
        <dbReference type="ARBA" id="ARBA00022898"/>
    </source>
</evidence>
<dbReference type="AlphaFoldDB" id="A0AAN1UTR6"/>
<evidence type="ECO:0000313" key="9">
    <source>
        <dbReference type="Proteomes" id="UP000267249"/>
    </source>
</evidence>
<dbReference type="FunFam" id="3.40.640.10:FF:000004">
    <property type="entry name" value="Acetylornithine aminotransferase"/>
    <property type="match status" value="1"/>
</dbReference>
<feature type="binding site" evidence="7">
    <location>
        <begin position="304"/>
        <end position="305"/>
    </location>
    <ligand>
        <name>pyridoxal 5'-phosphate</name>
        <dbReference type="ChEBI" id="CHEBI:597326"/>
    </ligand>
</feature>
<evidence type="ECO:0000256" key="2">
    <source>
        <dbReference type="ARBA" id="ARBA00022576"/>
    </source>
</evidence>
<keyword evidence="7" id="KW-0963">Cytoplasm</keyword>
<dbReference type="PROSITE" id="PS00600">
    <property type="entry name" value="AA_TRANSFER_CLASS_3"/>
    <property type="match status" value="1"/>
</dbReference>
<keyword evidence="4 7" id="KW-0949">S-adenosyl-L-methionine</keyword>
<gene>
    <name evidence="7 8" type="primary">bioA</name>
    <name evidence="8" type="ORF">DOP62_02895</name>
</gene>
<dbReference type="SUPFAM" id="SSF53383">
    <property type="entry name" value="PLP-dependent transferases"/>
    <property type="match status" value="1"/>
</dbReference>
<name>A0AAN1UTR6_SYNEL</name>
<dbReference type="PANTHER" id="PTHR42684:SF3">
    <property type="entry name" value="ADENOSYLMETHIONINE-8-AMINO-7-OXONONANOATE AMINOTRANSFERASE"/>
    <property type="match status" value="1"/>
</dbReference>
<dbReference type="GO" id="GO:0009102">
    <property type="term" value="P:biotin biosynthetic process"/>
    <property type="evidence" value="ECO:0007669"/>
    <property type="project" value="UniProtKB-UniRule"/>
</dbReference>
<dbReference type="EMBL" id="CP030139">
    <property type="protein sequence ID" value="AZB71812.1"/>
    <property type="molecule type" value="Genomic_DNA"/>
</dbReference>
<sequence length="424" mass="45850">MPSHPHLWFPFTSVKDAPDPLKVVSGRGARLTLADGRELIDCISSWWVNLHGHAHPQIVEAIAQQAATLEHVIFAGFSHEPAERLAMELCEILPEGLTRVFFSDNGSTAVEVALKMALQYWHNLDQPRSRILAFDGAYHGDTFGAMSVGERSLFNAPFEKLLFSVEFLPYPETWWGDETVAEKEAAAIAAVEQALAAGDVAAVILEPLVQGAGGMRMARPQFLQQLAARVQVAGSLLIADEVMTGFGRTGAWFACQRAGIQPDLICLSKGLTGGFLPLSITVATEAIYDTFCSGNPDHTFYHGHSYTANPLGCAAAIASLDLLRKSEAIVQGLEAAHRPGLELLAQHPKVTKPRLTGDVAACDLVSDRGGYLDPIGLRVRQAAIARGLLLRPLGNVLYLLPPYCLEPAEIQEIYAAIADLLDEI</sequence>
<dbReference type="HAMAP" id="MF_00834">
    <property type="entry name" value="BioA"/>
    <property type="match status" value="1"/>
</dbReference>
<comment type="subunit">
    <text evidence="7">Homodimer.</text>
</comment>
<feature type="binding site" evidence="7">
    <location>
        <position position="303"/>
    </location>
    <ligand>
        <name>substrate</name>
    </ligand>
</feature>
<dbReference type="InterPro" id="IPR015422">
    <property type="entry name" value="PyrdxlP-dep_Trfase_small"/>
</dbReference>
<dbReference type="EC" id="2.6.1.62" evidence="7"/>
<dbReference type="InterPro" id="IPR015421">
    <property type="entry name" value="PyrdxlP-dep_Trfase_major"/>
</dbReference>
<keyword evidence="6 7" id="KW-0663">Pyridoxal phosphate</keyword>
<comment type="similarity">
    <text evidence="7">Belongs to the class-III pyridoxal-phosphate-dependent aminotransferase family. BioA subfamily.</text>
</comment>
<evidence type="ECO:0000313" key="8">
    <source>
        <dbReference type="EMBL" id="AZB71812.1"/>
    </source>
</evidence>
<comment type="cofactor">
    <cofactor evidence="1 7">
        <name>pyridoxal 5'-phosphate</name>
        <dbReference type="ChEBI" id="CHEBI:597326"/>
    </cofactor>
</comment>
<feature type="modified residue" description="N6-(pyridoxal phosphate)lysine" evidence="7">
    <location>
        <position position="269"/>
    </location>
</feature>
<evidence type="ECO:0000256" key="5">
    <source>
        <dbReference type="ARBA" id="ARBA00022756"/>
    </source>
</evidence>
<proteinExistence type="inferred from homology"/>
<feature type="site" description="Participates in the substrate recognition with KAPA and in a stacking interaction with the adenine ring of SAM" evidence="7">
    <location>
        <position position="11"/>
    </location>
</feature>
<evidence type="ECO:0000256" key="1">
    <source>
        <dbReference type="ARBA" id="ARBA00001933"/>
    </source>
</evidence>
<evidence type="ECO:0000256" key="7">
    <source>
        <dbReference type="HAMAP-Rule" id="MF_00834"/>
    </source>
</evidence>
<dbReference type="GO" id="GO:0004015">
    <property type="term" value="F:adenosylmethionine-8-amino-7-oxononanoate transaminase activity"/>
    <property type="evidence" value="ECO:0007669"/>
    <property type="project" value="UniProtKB-UniRule"/>
</dbReference>
<feature type="binding site" evidence="7">
    <location>
        <position position="269"/>
    </location>
    <ligand>
        <name>substrate</name>
    </ligand>
</feature>
<dbReference type="Proteomes" id="UP000267249">
    <property type="component" value="Chromosome"/>
</dbReference>
<dbReference type="InterPro" id="IPR005815">
    <property type="entry name" value="BioA"/>
</dbReference>
<dbReference type="GO" id="GO:0005737">
    <property type="term" value="C:cytoplasm"/>
    <property type="evidence" value="ECO:0007669"/>
    <property type="project" value="UniProtKB-SubCell"/>
</dbReference>
<dbReference type="CDD" id="cd00610">
    <property type="entry name" value="OAT_like"/>
    <property type="match status" value="1"/>
</dbReference>
<dbReference type="GO" id="GO:0004141">
    <property type="term" value="F:dethiobiotin synthase activity"/>
    <property type="evidence" value="ECO:0007669"/>
    <property type="project" value="TreeGrafter"/>
</dbReference>
<organism evidence="8 9">
    <name type="scientific">Synechococcus elongatus PCC 11801</name>
    <dbReference type="NCBI Taxonomy" id="2219813"/>
    <lineage>
        <taxon>Bacteria</taxon>
        <taxon>Bacillati</taxon>
        <taxon>Cyanobacteriota</taxon>
        <taxon>Cyanophyceae</taxon>
        <taxon>Synechococcales</taxon>
        <taxon>Synechococcaceae</taxon>
        <taxon>Synechococcus</taxon>
    </lineage>
</organism>
<feature type="binding site" evidence="7">
    <location>
        <position position="391"/>
    </location>
    <ligand>
        <name>substrate</name>
    </ligand>
</feature>
<comment type="catalytic activity">
    <reaction evidence="7">
        <text>(8S)-8-amino-7-oxononanoate + S-adenosyl-L-methionine = S-adenosyl-4-methylsulfanyl-2-oxobutanoate + (7R,8S)-7,8-diammoniononanoate</text>
        <dbReference type="Rhea" id="RHEA:16861"/>
        <dbReference type="ChEBI" id="CHEBI:16490"/>
        <dbReference type="ChEBI" id="CHEBI:59789"/>
        <dbReference type="ChEBI" id="CHEBI:149468"/>
        <dbReference type="ChEBI" id="CHEBI:149469"/>
        <dbReference type="EC" id="2.6.1.62"/>
    </reaction>
</comment>